<evidence type="ECO:0000256" key="9">
    <source>
        <dbReference type="PROSITE-ProRule" id="PRU00560"/>
    </source>
</evidence>
<evidence type="ECO:0000259" key="11">
    <source>
        <dbReference type="PROSITE" id="PS51217"/>
    </source>
</evidence>
<dbReference type="Gene3D" id="3.40.50.300">
    <property type="entry name" value="P-loop containing nucleotide triphosphate hydrolases"/>
    <property type="match status" value="3"/>
</dbReference>
<dbReference type="PROSITE" id="PS51198">
    <property type="entry name" value="UVRD_HELICASE_ATP_BIND"/>
    <property type="match status" value="1"/>
</dbReference>
<comment type="catalytic activity">
    <reaction evidence="6">
        <text>Couples ATP hydrolysis with the unwinding of duplex DNA by translocating in the 3'-5' direction.</text>
        <dbReference type="EC" id="5.6.2.4"/>
    </reaction>
</comment>
<sequence length="515" mass="57875">MTNEFTPNDAQRKAIEFGMDHPLKVIAGAGTGKTAVLTQRFVHIVKSHRIPPYRILALTFTKKAAAEMQSRIAKALLENRLIRRSEVPLLLWVGNFHSICLRLLKLGALTVGLDPSFAVIEEAHQRLLLSEVVDDFLNKRLATETDVDTFEDLMVDDPETFTQTMLAVVNQLKSRFITPEGLRQTVEPVVAQQYQVIREALSKTAVNEELHPSARKAAQKRLASLPAAQKHERLLLDAVYEICKAYKERLEAHDLVDFNDLIMYAYRLVRSDPHIKKRFQYVLVDEFQDTDYGQYQLLKELTDNLNNVTVVADAKQSIYEWRDARPENIEDFPGEVITLDENYRSYGEILDSANFLISQSMPAERPLRPATKGGRGRANTPQVTLFRADTREAEAHYVAGEICRLLAGGTYSPSEVTLLMRSVHASQPYEDALRTLGISYATVGGLGFYELAETKDMVAFLRAVSNPFDDLSLVRILQCPIVGLSDATLYAVCRRRSEAAPGIFDVLKDADGLTD</sequence>
<dbReference type="SUPFAM" id="SSF52540">
    <property type="entry name" value="P-loop containing nucleoside triphosphate hydrolases"/>
    <property type="match status" value="1"/>
</dbReference>
<dbReference type="InterPro" id="IPR000212">
    <property type="entry name" value="DNA_helicase_UvrD/REP"/>
</dbReference>
<dbReference type="Proteomes" id="UP000285961">
    <property type="component" value="Unassembled WGS sequence"/>
</dbReference>
<dbReference type="InterPro" id="IPR027417">
    <property type="entry name" value="P-loop_NTPase"/>
</dbReference>
<gene>
    <name evidence="12" type="ORF">C4532_08355</name>
</gene>
<dbReference type="PANTHER" id="PTHR11070:SF48">
    <property type="entry name" value="ATP-DEPENDENT HELICASE_NUCLEASE SUBUNIT A"/>
    <property type="match status" value="1"/>
</dbReference>
<accession>A0A419EZP8</accession>
<feature type="domain" description="UvrD-like helicase ATP-binding" evidence="10">
    <location>
        <begin position="6"/>
        <end position="346"/>
    </location>
</feature>
<keyword evidence="5" id="KW-0413">Isomerase</keyword>
<feature type="binding site" evidence="9">
    <location>
        <begin position="27"/>
        <end position="34"/>
    </location>
    <ligand>
        <name>ATP</name>
        <dbReference type="ChEBI" id="CHEBI:30616"/>
    </ligand>
</feature>
<evidence type="ECO:0000256" key="4">
    <source>
        <dbReference type="ARBA" id="ARBA00022840"/>
    </source>
</evidence>
<name>A0A419EZP8_9BACT</name>
<dbReference type="EC" id="5.6.2.4" evidence="7"/>
<proteinExistence type="predicted"/>
<dbReference type="GO" id="GO:0016787">
    <property type="term" value="F:hydrolase activity"/>
    <property type="evidence" value="ECO:0007669"/>
    <property type="project" value="UniProtKB-UniRule"/>
</dbReference>
<dbReference type="Pfam" id="PF13361">
    <property type="entry name" value="UvrD_C"/>
    <property type="match status" value="1"/>
</dbReference>
<dbReference type="Gene3D" id="1.10.486.10">
    <property type="entry name" value="PCRA, domain 4"/>
    <property type="match status" value="1"/>
</dbReference>
<evidence type="ECO:0000259" key="10">
    <source>
        <dbReference type="PROSITE" id="PS51198"/>
    </source>
</evidence>
<evidence type="ECO:0000256" key="3">
    <source>
        <dbReference type="ARBA" id="ARBA00022806"/>
    </source>
</evidence>
<dbReference type="PANTHER" id="PTHR11070">
    <property type="entry name" value="UVRD / RECB / PCRA DNA HELICASE FAMILY MEMBER"/>
    <property type="match status" value="1"/>
</dbReference>
<dbReference type="AlphaFoldDB" id="A0A419EZP8"/>
<dbReference type="Pfam" id="PF00580">
    <property type="entry name" value="UvrD-helicase"/>
    <property type="match status" value="1"/>
</dbReference>
<dbReference type="GO" id="GO:0005524">
    <property type="term" value="F:ATP binding"/>
    <property type="evidence" value="ECO:0007669"/>
    <property type="project" value="UniProtKB-UniRule"/>
</dbReference>
<comment type="caution">
    <text evidence="12">The sequence shown here is derived from an EMBL/GenBank/DDBJ whole genome shotgun (WGS) entry which is preliminary data.</text>
</comment>
<keyword evidence="4 9" id="KW-0067">ATP-binding</keyword>
<evidence type="ECO:0000256" key="5">
    <source>
        <dbReference type="ARBA" id="ARBA00023235"/>
    </source>
</evidence>
<comment type="catalytic activity">
    <reaction evidence="8">
        <text>ATP + H2O = ADP + phosphate + H(+)</text>
        <dbReference type="Rhea" id="RHEA:13065"/>
        <dbReference type="ChEBI" id="CHEBI:15377"/>
        <dbReference type="ChEBI" id="CHEBI:15378"/>
        <dbReference type="ChEBI" id="CHEBI:30616"/>
        <dbReference type="ChEBI" id="CHEBI:43474"/>
        <dbReference type="ChEBI" id="CHEBI:456216"/>
        <dbReference type="EC" id="5.6.2.4"/>
    </reaction>
</comment>
<dbReference type="GO" id="GO:0043138">
    <property type="term" value="F:3'-5' DNA helicase activity"/>
    <property type="evidence" value="ECO:0007669"/>
    <property type="project" value="UniProtKB-EC"/>
</dbReference>
<protein>
    <recommendedName>
        <fullName evidence="7">DNA 3'-5' helicase</fullName>
        <ecNumber evidence="7">5.6.2.4</ecNumber>
    </recommendedName>
</protein>
<dbReference type="GO" id="GO:0033202">
    <property type="term" value="C:DNA helicase complex"/>
    <property type="evidence" value="ECO:0007669"/>
    <property type="project" value="TreeGrafter"/>
</dbReference>
<feature type="non-terminal residue" evidence="12">
    <location>
        <position position="515"/>
    </location>
</feature>
<evidence type="ECO:0000256" key="1">
    <source>
        <dbReference type="ARBA" id="ARBA00022741"/>
    </source>
</evidence>
<evidence type="ECO:0000256" key="7">
    <source>
        <dbReference type="ARBA" id="ARBA00034808"/>
    </source>
</evidence>
<evidence type="ECO:0000256" key="2">
    <source>
        <dbReference type="ARBA" id="ARBA00022801"/>
    </source>
</evidence>
<keyword evidence="2 9" id="KW-0378">Hydrolase</keyword>
<dbReference type="PROSITE" id="PS51217">
    <property type="entry name" value="UVRD_HELICASE_CTER"/>
    <property type="match status" value="1"/>
</dbReference>
<dbReference type="GO" id="GO:0003677">
    <property type="term" value="F:DNA binding"/>
    <property type="evidence" value="ECO:0007669"/>
    <property type="project" value="InterPro"/>
</dbReference>
<dbReference type="EMBL" id="QZKI01000063">
    <property type="protein sequence ID" value="RJP70934.1"/>
    <property type="molecule type" value="Genomic_DNA"/>
</dbReference>
<dbReference type="InterPro" id="IPR014016">
    <property type="entry name" value="UvrD-like_ATP-bd"/>
</dbReference>
<dbReference type="CDD" id="cd17932">
    <property type="entry name" value="DEXQc_UvrD"/>
    <property type="match status" value="1"/>
</dbReference>
<feature type="domain" description="UvrD-like helicase C-terminal" evidence="11">
    <location>
        <begin position="347"/>
        <end position="515"/>
    </location>
</feature>
<keyword evidence="3 9" id="KW-0347">Helicase</keyword>
<dbReference type="GO" id="GO:0000725">
    <property type="term" value="P:recombinational repair"/>
    <property type="evidence" value="ECO:0007669"/>
    <property type="project" value="TreeGrafter"/>
</dbReference>
<reference evidence="12 13" key="1">
    <citation type="journal article" date="2017" name="ISME J.">
        <title>Energy and carbon metabolisms in a deep terrestrial subsurface fluid microbial community.</title>
        <authorList>
            <person name="Momper L."/>
            <person name="Jungbluth S.P."/>
            <person name="Lee M.D."/>
            <person name="Amend J.P."/>
        </authorList>
    </citation>
    <scope>NUCLEOTIDE SEQUENCE [LARGE SCALE GENOMIC DNA]</scope>
    <source>
        <strain evidence="12">SURF_17</strain>
    </source>
</reference>
<organism evidence="12 13">
    <name type="scientific">Candidatus Abyssobacteria bacterium SURF_17</name>
    <dbReference type="NCBI Taxonomy" id="2093361"/>
    <lineage>
        <taxon>Bacteria</taxon>
        <taxon>Pseudomonadati</taxon>
        <taxon>Candidatus Hydrogenedentota</taxon>
        <taxon>Candidatus Abyssobacteria</taxon>
    </lineage>
</organism>
<evidence type="ECO:0000313" key="13">
    <source>
        <dbReference type="Proteomes" id="UP000285961"/>
    </source>
</evidence>
<dbReference type="InterPro" id="IPR014017">
    <property type="entry name" value="DNA_helicase_UvrD-like_C"/>
</dbReference>
<evidence type="ECO:0000313" key="12">
    <source>
        <dbReference type="EMBL" id="RJP70934.1"/>
    </source>
</evidence>
<keyword evidence="1 9" id="KW-0547">Nucleotide-binding</keyword>
<evidence type="ECO:0000256" key="6">
    <source>
        <dbReference type="ARBA" id="ARBA00034617"/>
    </source>
</evidence>
<dbReference type="GO" id="GO:0005829">
    <property type="term" value="C:cytosol"/>
    <property type="evidence" value="ECO:0007669"/>
    <property type="project" value="TreeGrafter"/>
</dbReference>
<evidence type="ECO:0000256" key="8">
    <source>
        <dbReference type="ARBA" id="ARBA00048988"/>
    </source>
</evidence>